<sequence>MVSSGDETTPRCSPADCSDEPRKALSEDVLRAGGVKLVLFYLFGRQLTDKETVGGSSASNAELRNGVDSEKAAVARGTDATNSPSDSVEVDSDTNNSDHVDCIVDMHSIFQFSLRRICHDWLTVCSTQLSSFVVAL</sequence>
<feature type="region of interest" description="Disordered" evidence="1">
    <location>
        <begin position="1"/>
        <end position="20"/>
    </location>
</feature>
<proteinExistence type="predicted"/>
<feature type="compositionally biased region" description="Polar residues" evidence="1">
    <location>
        <begin position="1"/>
        <end position="11"/>
    </location>
</feature>
<dbReference type="Proteomes" id="UP000887564">
    <property type="component" value="Unplaced"/>
</dbReference>
<feature type="region of interest" description="Disordered" evidence="1">
    <location>
        <begin position="51"/>
        <end position="94"/>
    </location>
</feature>
<evidence type="ECO:0000313" key="2">
    <source>
        <dbReference type="Proteomes" id="UP000887564"/>
    </source>
</evidence>
<protein>
    <submittedName>
        <fullName evidence="3">Uncharacterized protein</fullName>
    </submittedName>
</protein>
<evidence type="ECO:0000256" key="1">
    <source>
        <dbReference type="SAM" id="MobiDB-lite"/>
    </source>
</evidence>
<name>A0A914RKB3_PAREQ</name>
<evidence type="ECO:0000313" key="3">
    <source>
        <dbReference type="WBParaSite" id="PEQ_0000673101-mRNA-1"/>
    </source>
</evidence>
<dbReference type="WBParaSite" id="PEQ_0000673101-mRNA-1">
    <property type="protein sequence ID" value="PEQ_0000673101-mRNA-1"/>
    <property type="gene ID" value="PEQ_0000673101"/>
</dbReference>
<keyword evidence="2" id="KW-1185">Reference proteome</keyword>
<reference evidence="3" key="1">
    <citation type="submission" date="2022-11" db="UniProtKB">
        <authorList>
            <consortium name="WormBaseParasite"/>
        </authorList>
    </citation>
    <scope>IDENTIFICATION</scope>
</reference>
<dbReference type="AlphaFoldDB" id="A0A914RKB3"/>
<organism evidence="2 3">
    <name type="scientific">Parascaris equorum</name>
    <name type="common">Equine roundworm</name>
    <dbReference type="NCBI Taxonomy" id="6256"/>
    <lineage>
        <taxon>Eukaryota</taxon>
        <taxon>Metazoa</taxon>
        <taxon>Ecdysozoa</taxon>
        <taxon>Nematoda</taxon>
        <taxon>Chromadorea</taxon>
        <taxon>Rhabditida</taxon>
        <taxon>Spirurina</taxon>
        <taxon>Ascaridomorpha</taxon>
        <taxon>Ascaridoidea</taxon>
        <taxon>Ascarididae</taxon>
        <taxon>Parascaris</taxon>
    </lineage>
</organism>
<accession>A0A914RKB3</accession>